<dbReference type="InterPro" id="IPR009683">
    <property type="entry name" value="Extensin-like_C"/>
</dbReference>
<dbReference type="Proteomes" id="UP000054935">
    <property type="component" value="Unassembled WGS sequence"/>
</dbReference>
<dbReference type="AlphaFoldDB" id="A0A0P1GDY4"/>
<evidence type="ECO:0000259" key="1">
    <source>
        <dbReference type="Pfam" id="PF06904"/>
    </source>
</evidence>
<dbReference type="Pfam" id="PF06904">
    <property type="entry name" value="Extensin-like_C"/>
    <property type="match status" value="1"/>
</dbReference>
<organism evidence="2 3">
    <name type="scientific">Tropicibacter naphthalenivorans</name>
    <dbReference type="NCBI Taxonomy" id="441103"/>
    <lineage>
        <taxon>Bacteria</taxon>
        <taxon>Pseudomonadati</taxon>
        <taxon>Pseudomonadota</taxon>
        <taxon>Alphaproteobacteria</taxon>
        <taxon>Rhodobacterales</taxon>
        <taxon>Roseobacteraceae</taxon>
        <taxon>Tropicibacter</taxon>
    </lineage>
</organism>
<accession>A0A0P1GDY4</accession>
<gene>
    <name evidence="2" type="ORF">TRN7648_02688</name>
</gene>
<feature type="domain" description="Extensin-like C-terminal" evidence="1">
    <location>
        <begin position="39"/>
        <end position="189"/>
    </location>
</feature>
<dbReference type="SUPFAM" id="SSF55166">
    <property type="entry name" value="Hedgehog/DD-peptidase"/>
    <property type="match status" value="1"/>
</dbReference>
<name>A0A0P1GDY4_9RHOB</name>
<evidence type="ECO:0000313" key="2">
    <source>
        <dbReference type="EMBL" id="CUH79870.1"/>
    </source>
</evidence>
<dbReference type="InterPro" id="IPR009045">
    <property type="entry name" value="Zn_M74/Hedgehog-like"/>
</dbReference>
<sequence>MRGFLKSAFSSSKTIEGGGLCGDPMLVGDVVGSVPGRISGCGIENAVRLRAIGDVTLSQPATIDCNTAKALKTWVEDAAMPATKRLGDISGLRVAAHYACRTRNNRPGAKISEHGRGKAIDIAAVQFTDGTELSVLRDWGTGKRGKALREMHGEACGTFGTVLGPGSDGYHKDHFHFDTARHGNGAYCRPR</sequence>
<proteinExistence type="predicted"/>
<evidence type="ECO:0000313" key="3">
    <source>
        <dbReference type="Proteomes" id="UP000054935"/>
    </source>
</evidence>
<dbReference type="STRING" id="441103.TRN7648_02688"/>
<reference evidence="2 3" key="1">
    <citation type="submission" date="2015-09" db="EMBL/GenBank/DDBJ databases">
        <authorList>
            <consortium name="Swine Surveillance"/>
        </authorList>
    </citation>
    <scope>NUCLEOTIDE SEQUENCE [LARGE SCALE GENOMIC DNA]</scope>
    <source>
        <strain evidence="2 3">CECT 7648</strain>
    </source>
</reference>
<keyword evidence="3" id="KW-1185">Reference proteome</keyword>
<dbReference type="EMBL" id="CYSE01000004">
    <property type="protein sequence ID" value="CUH79870.1"/>
    <property type="molecule type" value="Genomic_DNA"/>
</dbReference>
<protein>
    <recommendedName>
        <fullName evidence="1">Extensin-like C-terminal domain-containing protein</fullName>
    </recommendedName>
</protein>